<evidence type="ECO:0000313" key="2">
    <source>
        <dbReference type="Proteomes" id="UP000624183"/>
    </source>
</evidence>
<reference evidence="2" key="1">
    <citation type="journal article" date="2019" name="Int. J. Syst. Evol. Microbiol.">
        <title>The Global Catalogue of Microorganisms (GCM) 10K type strain sequencing project: providing services to taxonomists for standard genome sequencing and annotation.</title>
        <authorList>
            <consortium name="The Broad Institute Genomics Platform"/>
            <consortium name="The Broad Institute Genome Sequencing Center for Infectious Disease"/>
            <person name="Wu L."/>
            <person name="Ma J."/>
        </authorList>
    </citation>
    <scope>NUCLEOTIDE SEQUENCE [LARGE SCALE GENOMIC DNA]</scope>
    <source>
        <strain evidence="2">JCM 4602</strain>
    </source>
</reference>
<dbReference type="EMBL" id="BMUW01000005">
    <property type="protein sequence ID" value="GGZ55938.1"/>
    <property type="molecule type" value="Genomic_DNA"/>
</dbReference>
<dbReference type="Proteomes" id="UP000624183">
    <property type="component" value="Unassembled WGS sequence"/>
</dbReference>
<accession>A0ABQ3BSQ0</accession>
<sequence>MVSVHLETWGRTGGGPVHDAVESITRMIGIDYMAESKTPSRGRDRIVTGKGGVYGLTAG</sequence>
<keyword evidence="2" id="KW-1185">Reference proteome</keyword>
<evidence type="ECO:0000313" key="1">
    <source>
        <dbReference type="EMBL" id="GGZ55938.1"/>
    </source>
</evidence>
<comment type="caution">
    <text evidence="1">The sequence shown here is derived from an EMBL/GenBank/DDBJ whole genome shotgun (WGS) entry which is preliminary data.</text>
</comment>
<protein>
    <submittedName>
        <fullName evidence="1">Uncharacterized protein</fullName>
    </submittedName>
</protein>
<name>A0ABQ3BSQ0_9ACTN</name>
<proteinExistence type="predicted"/>
<gene>
    <name evidence="1" type="ORF">GCM10010328_33380</name>
</gene>
<organism evidence="1 2">
    <name type="scientific">Streptomyces rubiginosohelvolus</name>
    <dbReference type="NCBI Taxonomy" id="67362"/>
    <lineage>
        <taxon>Bacteria</taxon>
        <taxon>Bacillati</taxon>
        <taxon>Actinomycetota</taxon>
        <taxon>Actinomycetes</taxon>
        <taxon>Kitasatosporales</taxon>
        <taxon>Streptomycetaceae</taxon>
        <taxon>Streptomyces</taxon>
    </lineage>
</organism>